<feature type="compositionally biased region" description="Basic and acidic residues" evidence="1">
    <location>
        <begin position="113"/>
        <end position="125"/>
    </location>
</feature>
<evidence type="ECO:0000313" key="4">
    <source>
        <dbReference type="Proteomes" id="UP000224080"/>
    </source>
</evidence>
<feature type="compositionally biased region" description="Low complexity" evidence="1">
    <location>
        <begin position="216"/>
        <end position="234"/>
    </location>
</feature>
<evidence type="ECO:0000313" key="3">
    <source>
        <dbReference type="EMBL" id="PGH05213.1"/>
    </source>
</evidence>
<feature type="compositionally biased region" description="Polar residues" evidence="1">
    <location>
        <begin position="265"/>
        <end position="282"/>
    </location>
</feature>
<dbReference type="PANTHER" id="PTHR28065:SF1">
    <property type="entry name" value="DUF4050 DOMAIN-CONTAINING PROTEIN"/>
    <property type="match status" value="1"/>
</dbReference>
<comment type="caution">
    <text evidence="3">The sequence shown here is derived from an EMBL/GenBank/DDBJ whole genome shotgun (WGS) entry which is preliminary data.</text>
</comment>
<accession>A0A2B7X8V5</accession>
<name>A0A2B7X8V5_9EURO</name>
<dbReference type="Pfam" id="PF13259">
    <property type="entry name" value="clamp_Gag1-like"/>
    <property type="match status" value="1"/>
</dbReference>
<proteinExistence type="predicted"/>
<dbReference type="AlphaFoldDB" id="A0A2B7X8V5"/>
<reference evidence="3 4" key="1">
    <citation type="submission" date="2017-10" db="EMBL/GenBank/DDBJ databases">
        <title>Comparative genomics in systemic dimorphic fungi from Ajellomycetaceae.</title>
        <authorList>
            <person name="Munoz J.F."/>
            <person name="Mcewen J.G."/>
            <person name="Clay O.K."/>
            <person name="Cuomo C.A."/>
        </authorList>
    </citation>
    <scope>NUCLEOTIDE SEQUENCE [LARGE SCALE GENOMIC DNA]</scope>
    <source>
        <strain evidence="3 4">UAMH130</strain>
    </source>
</reference>
<keyword evidence="4" id="KW-1185">Reference proteome</keyword>
<dbReference type="OrthoDB" id="5422958at2759"/>
<dbReference type="EMBL" id="PDNC01000032">
    <property type="protein sequence ID" value="PGH05213.1"/>
    <property type="molecule type" value="Genomic_DNA"/>
</dbReference>
<feature type="compositionally biased region" description="Basic and acidic residues" evidence="1">
    <location>
        <begin position="1"/>
        <end position="14"/>
    </location>
</feature>
<dbReference type="InterPro" id="IPR025124">
    <property type="entry name" value="Gag1-like_clamp"/>
</dbReference>
<feature type="region of interest" description="Disordered" evidence="1">
    <location>
        <begin position="1"/>
        <end position="51"/>
    </location>
</feature>
<feature type="domain" description="Gag1-like clamp" evidence="2">
    <location>
        <begin position="156"/>
        <end position="375"/>
    </location>
</feature>
<feature type="region of interest" description="Disordered" evidence="1">
    <location>
        <begin position="70"/>
        <end position="132"/>
    </location>
</feature>
<dbReference type="InterPro" id="IPR053274">
    <property type="entry name" value="Fluconazole_resistance"/>
</dbReference>
<feature type="region of interest" description="Disordered" evidence="1">
    <location>
        <begin position="429"/>
        <end position="465"/>
    </location>
</feature>
<dbReference type="STRING" id="2060905.A0A2B7X8V5"/>
<gene>
    <name evidence="3" type="ORF">GX51_03112</name>
</gene>
<feature type="region of interest" description="Disordered" evidence="1">
    <location>
        <begin position="205"/>
        <end position="289"/>
    </location>
</feature>
<evidence type="ECO:0000256" key="1">
    <source>
        <dbReference type="SAM" id="MobiDB-lite"/>
    </source>
</evidence>
<protein>
    <recommendedName>
        <fullName evidence="2">Gag1-like clamp domain-containing protein</fullName>
    </recommendedName>
</protein>
<evidence type="ECO:0000259" key="2">
    <source>
        <dbReference type="Pfam" id="PF13259"/>
    </source>
</evidence>
<dbReference type="PANTHER" id="PTHR28065">
    <property type="entry name" value="FREQUENIN"/>
    <property type="match status" value="1"/>
</dbReference>
<feature type="compositionally biased region" description="Gly residues" evidence="1">
    <location>
        <begin position="437"/>
        <end position="446"/>
    </location>
</feature>
<organism evidence="3 4">
    <name type="scientific">Blastomyces parvus</name>
    <dbReference type="NCBI Taxonomy" id="2060905"/>
    <lineage>
        <taxon>Eukaryota</taxon>
        <taxon>Fungi</taxon>
        <taxon>Dikarya</taxon>
        <taxon>Ascomycota</taxon>
        <taxon>Pezizomycotina</taxon>
        <taxon>Eurotiomycetes</taxon>
        <taxon>Eurotiomycetidae</taxon>
        <taxon>Onygenales</taxon>
        <taxon>Ajellomycetaceae</taxon>
        <taxon>Blastomyces</taxon>
    </lineage>
</organism>
<feature type="compositionally biased region" description="Low complexity" evidence="1">
    <location>
        <begin position="255"/>
        <end position="264"/>
    </location>
</feature>
<dbReference type="Proteomes" id="UP000224080">
    <property type="component" value="Unassembled WGS sequence"/>
</dbReference>
<sequence length="465" mass="49722">MEKREQMDPSKPEEPPSQSHASSVFAAFHRKPHPDPSGGADGTAEKSLETRDEAIKSAKRYLLQTIRDDWSYEYQSATPTPTSEPKHVDMPSQLKSSIGGDTSDGGGQVPARGVREWREREHDSSCSESGGGVGVFTGIVSGQFNLLSVSPKMKDPYRFESPDAVQESVLERKRKRRKIMEEESAWNEGLRIWIERRDAWTGARLRKSTTGSQRNGSITGATGSTEASGAGSCTNEESEDVEMASLEPTEQGAASSQPLSSSSSRDMQMSNARISSPPNSLDNMGINGAASPINTYDNVNFSPNHTLPDSEEPLIPVVEPLLPITNPVRASIKPSIYPSIYSKVVIQSLTPAIPINLSDVTKALVQGWKADGEWPPKPTVTQDVPIVKKRFGGNKPPPTEDAGKSRRLSGSSVTGAVKKVLGLSGINTGRRFHIRGGSHGGAGASAGAGSPTTSGVAPNEVPEAR</sequence>
<feature type="compositionally biased region" description="Polar residues" evidence="1">
    <location>
        <begin position="73"/>
        <end position="83"/>
    </location>
</feature>
<feature type="region of interest" description="Disordered" evidence="1">
    <location>
        <begin position="388"/>
        <end position="413"/>
    </location>
</feature>